<evidence type="ECO:0000313" key="3">
    <source>
        <dbReference type="Proteomes" id="UP000383932"/>
    </source>
</evidence>
<dbReference type="AlphaFoldDB" id="A0A5N5QDN1"/>
<protein>
    <submittedName>
        <fullName evidence="2">Serine/arginine repetitive matrix protein 2</fullName>
    </submittedName>
</protein>
<feature type="compositionally biased region" description="Basic residues" evidence="1">
    <location>
        <begin position="129"/>
        <end position="140"/>
    </location>
</feature>
<gene>
    <name evidence="2" type="ORF">CTheo_6835</name>
</gene>
<sequence length="733" mass="79973">MYSHTHHTSPHSHGFNRGDVIDPEEEELQRQIDYETDANTEYNASRLSLSFRPRSISQEKNKSSKPRSKNKDKTKKKADVDQARRAARRLSGLDSDTTQGEDSSGLDRYVPKRRSKVTLGAVNPDGSKHAHKPTSRRSVPKMHLAQAHPSTPTNLPGQPSGYSYAAYSPADVPSPHGPPGAPNPYAPPINPYGAQMSQYAPNLYGHPSHYPGVFAGPNPSMLPLLVVPTCRLIDTSHQDVPPNHSSHHGSLSTQERRHAAEQAARAILRSNPLPQLPGQAKPKSKNSGRPPSFGEVIVDSGVRGAEEGGLPGGYGHWHAIPKQEKSKSKDGRSRSASTGVLPVQMANAHHPNQTHTRPPGMSEFPTTAASSKSSKARGRSKERDRSARKERSRSRPAEQDPAVNLGPPLKRVSSRTKWENRIAGMFGRNRKGSNVAQPETEEAMYRQGYPHIPPSYHPAVDQGPASAPPTKSRFLPFGLGRPRRPSQPQLSTVPSAPEFRRTQTNYEPLHPRVGASLDIGLPPGQVPVGIPIDRFGRITLHTPEKTNEKDRVKSLKLGHRHGNEQIEGPVRIDARTSVHRSHDHGRSPREGNRPSLEDGRRPSFDASHRPDAPRQRSTSNTSQPQIVSRTSGGVPGSGGVHVQQRVDAYGSSAGTYSYTISQTHSGHRPDSHRRDIGVAPGVHVDRHGRIIIEPPGKANSGQDRVRSLKLGGRGGNEMLEGPTRVDIRGIGVR</sequence>
<keyword evidence="3" id="KW-1185">Reference proteome</keyword>
<feature type="compositionally biased region" description="Basic and acidic residues" evidence="1">
    <location>
        <begin position="542"/>
        <end position="553"/>
    </location>
</feature>
<feature type="region of interest" description="Disordered" evidence="1">
    <location>
        <begin position="539"/>
        <end position="641"/>
    </location>
</feature>
<feature type="compositionally biased region" description="Basic and acidic residues" evidence="1">
    <location>
        <begin position="584"/>
        <end position="614"/>
    </location>
</feature>
<feature type="compositionally biased region" description="Basic and acidic residues" evidence="1">
    <location>
        <begin position="321"/>
        <end position="333"/>
    </location>
</feature>
<dbReference type="Proteomes" id="UP000383932">
    <property type="component" value="Unassembled WGS sequence"/>
</dbReference>
<feature type="compositionally biased region" description="Pro residues" evidence="1">
    <location>
        <begin position="175"/>
        <end position="189"/>
    </location>
</feature>
<feature type="compositionally biased region" description="Polar residues" evidence="1">
    <location>
        <begin position="148"/>
        <end position="161"/>
    </location>
</feature>
<feature type="compositionally biased region" description="Basic and acidic residues" evidence="1">
    <location>
        <begin position="379"/>
        <end position="398"/>
    </location>
</feature>
<feature type="compositionally biased region" description="Basic residues" evidence="1">
    <location>
        <begin position="63"/>
        <end position="76"/>
    </location>
</feature>
<name>A0A5N5QDN1_9AGAM</name>
<comment type="caution">
    <text evidence="2">The sequence shown here is derived from an EMBL/GenBank/DDBJ whole genome shotgun (WGS) entry which is preliminary data.</text>
</comment>
<feature type="compositionally biased region" description="Polar residues" evidence="1">
    <location>
        <begin position="37"/>
        <end position="48"/>
    </location>
</feature>
<feature type="region of interest" description="Disordered" evidence="1">
    <location>
        <begin position="448"/>
        <end position="499"/>
    </location>
</feature>
<evidence type="ECO:0000313" key="2">
    <source>
        <dbReference type="EMBL" id="KAB5589719.1"/>
    </source>
</evidence>
<organism evidence="2 3">
    <name type="scientific">Ceratobasidium theobromae</name>
    <dbReference type="NCBI Taxonomy" id="1582974"/>
    <lineage>
        <taxon>Eukaryota</taxon>
        <taxon>Fungi</taxon>
        <taxon>Dikarya</taxon>
        <taxon>Basidiomycota</taxon>
        <taxon>Agaricomycotina</taxon>
        <taxon>Agaricomycetes</taxon>
        <taxon>Cantharellales</taxon>
        <taxon>Ceratobasidiaceae</taxon>
        <taxon>Ceratobasidium</taxon>
    </lineage>
</organism>
<dbReference type="EMBL" id="SSOP01000236">
    <property type="protein sequence ID" value="KAB5589719.1"/>
    <property type="molecule type" value="Genomic_DNA"/>
</dbReference>
<accession>A0A5N5QDN1</accession>
<feature type="region of interest" description="Disordered" evidence="1">
    <location>
        <begin position="1"/>
        <end position="189"/>
    </location>
</feature>
<feature type="compositionally biased region" description="Polar residues" evidence="1">
    <location>
        <begin position="615"/>
        <end position="626"/>
    </location>
</feature>
<reference evidence="2 3" key="1">
    <citation type="journal article" date="2019" name="Fungal Biol. Biotechnol.">
        <title>Draft genome sequence of fastidious pathogen Ceratobasidium theobromae, which causes vascular-streak dieback in Theobroma cacao.</title>
        <authorList>
            <person name="Ali S.S."/>
            <person name="Asman A."/>
            <person name="Shao J."/>
            <person name="Firmansyah A.P."/>
            <person name="Susilo A.W."/>
            <person name="Rosmana A."/>
            <person name="McMahon P."/>
            <person name="Junaid M."/>
            <person name="Guest D."/>
            <person name="Kheng T.Y."/>
            <person name="Meinhardt L.W."/>
            <person name="Bailey B.A."/>
        </authorList>
    </citation>
    <scope>NUCLEOTIDE SEQUENCE [LARGE SCALE GENOMIC DNA]</scope>
    <source>
        <strain evidence="2 3">CT2</strain>
    </source>
</reference>
<evidence type="ECO:0000256" key="1">
    <source>
        <dbReference type="SAM" id="MobiDB-lite"/>
    </source>
</evidence>
<feature type="region of interest" description="Disordered" evidence="1">
    <location>
        <begin position="236"/>
        <end position="417"/>
    </location>
</feature>
<proteinExistence type="predicted"/>
<feature type="compositionally biased region" description="Basic residues" evidence="1">
    <location>
        <begin position="1"/>
        <end position="10"/>
    </location>
</feature>